<evidence type="ECO:0000259" key="3">
    <source>
        <dbReference type="PROSITE" id="PS51724"/>
    </source>
</evidence>
<keyword evidence="1" id="KW-0175">Coiled coil</keyword>
<evidence type="ECO:0000313" key="4">
    <source>
        <dbReference type="EMBL" id="MFD1331390.1"/>
    </source>
</evidence>
<comment type="caution">
    <text evidence="4">The sequence shown here is derived from an EMBL/GenBank/DDBJ whole genome shotgun (WGS) entry which is preliminary data.</text>
</comment>
<organism evidence="4 5">
    <name type="scientific">Methylopila musalis</name>
    <dbReference type="NCBI Taxonomy" id="1134781"/>
    <lineage>
        <taxon>Bacteria</taxon>
        <taxon>Pseudomonadati</taxon>
        <taxon>Pseudomonadota</taxon>
        <taxon>Alphaproteobacteria</taxon>
        <taxon>Hyphomicrobiales</taxon>
        <taxon>Methylopilaceae</taxon>
        <taxon>Methylopila</taxon>
    </lineage>
</organism>
<sequence length="195" mass="20206">MTHEPPHDPYDVVHRLDRPTPSMVWGLVMAVALLAAGIAAFRGGGHGAPGADASALEVARLEREVRRIAAERDDLSRRMATLERGVGELKIAAIAQRPSGATGSISTGAGAFALSLGVEMSAEAARRRWSALGARYPRTLSGLAAKVARRPGGALELLAGPFATAEAAARACAELAAPATPCDPVPFTGEPLERL</sequence>
<dbReference type="Proteomes" id="UP001597171">
    <property type="component" value="Unassembled WGS sequence"/>
</dbReference>
<keyword evidence="2" id="KW-1133">Transmembrane helix</keyword>
<keyword evidence="5" id="KW-1185">Reference proteome</keyword>
<dbReference type="RefSeq" id="WP_378774594.1">
    <property type="nucleotide sequence ID" value="NZ_JBHTMX010000024.1"/>
</dbReference>
<protein>
    <submittedName>
        <fullName evidence="4">SPOR domain-containing protein</fullName>
    </submittedName>
</protein>
<feature type="coiled-coil region" evidence="1">
    <location>
        <begin position="51"/>
        <end position="85"/>
    </location>
</feature>
<name>A0ABW3Z6A7_9HYPH</name>
<accession>A0ABW3Z6A7</accession>
<evidence type="ECO:0000313" key="5">
    <source>
        <dbReference type="Proteomes" id="UP001597171"/>
    </source>
</evidence>
<dbReference type="EMBL" id="JBHTMX010000024">
    <property type="protein sequence ID" value="MFD1331390.1"/>
    <property type="molecule type" value="Genomic_DNA"/>
</dbReference>
<proteinExistence type="predicted"/>
<dbReference type="PROSITE" id="PS51724">
    <property type="entry name" value="SPOR"/>
    <property type="match status" value="1"/>
</dbReference>
<keyword evidence="2" id="KW-0812">Transmembrane</keyword>
<feature type="domain" description="SPOR" evidence="3">
    <location>
        <begin position="106"/>
        <end position="188"/>
    </location>
</feature>
<reference evidence="5" key="1">
    <citation type="journal article" date="2019" name="Int. J. Syst. Evol. Microbiol.">
        <title>The Global Catalogue of Microorganisms (GCM) 10K type strain sequencing project: providing services to taxonomists for standard genome sequencing and annotation.</title>
        <authorList>
            <consortium name="The Broad Institute Genomics Platform"/>
            <consortium name="The Broad Institute Genome Sequencing Center for Infectious Disease"/>
            <person name="Wu L."/>
            <person name="Ma J."/>
        </authorList>
    </citation>
    <scope>NUCLEOTIDE SEQUENCE [LARGE SCALE GENOMIC DNA]</scope>
    <source>
        <strain evidence="5">CCUG 61696</strain>
    </source>
</reference>
<gene>
    <name evidence="4" type="ORF">ACFQ4O_05195</name>
</gene>
<dbReference type="Pfam" id="PF05036">
    <property type="entry name" value="SPOR"/>
    <property type="match status" value="1"/>
</dbReference>
<evidence type="ECO:0000256" key="1">
    <source>
        <dbReference type="SAM" id="Coils"/>
    </source>
</evidence>
<dbReference type="InterPro" id="IPR007730">
    <property type="entry name" value="SPOR-like_dom"/>
</dbReference>
<feature type="transmembrane region" description="Helical" evidence="2">
    <location>
        <begin position="23"/>
        <end position="41"/>
    </location>
</feature>
<evidence type="ECO:0000256" key="2">
    <source>
        <dbReference type="SAM" id="Phobius"/>
    </source>
</evidence>
<keyword evidence="2" id="KW-0472">Membrane</keyword>